<evidence type="ECO:0000256" key="7">
    <source>
        <dbReference type="ARBA" id="ARBA00023049"/>
    </source>
</evidence>
<keyword evidence="3" id="KW-0479">Metal-binding</keyword>
<keyword evidence="8" id="KW-1015">Disulfide bond</keyword>
<dbReference type="GO" id="GO:0006508">
    <property type="term" value="P:proteolysis"/>
    <property type="evidence" value="ECO:0007669"/>
    <property type="project" value="UniProtKB-KW"/>
</dbReference>
<feature type="domain" description="Peptidase M43 pregnancy-associated plasma-A" evidence="9">
    <location>
        <begin position="125"/>
        <end position="297"/>
    </location>
</feature>
<organism evidence="11 12">
    <name type="scientific">Spirosoma foliorum</name>
    <dbReference type="NCBI Taxonomy" id="2710596"/>
    <lineage>
        <taxon>Bacteria</taxon>
        <taxon>Pseudomonadati</taxon>
        <taxon>Bacteroidota</taxon>
        <taxon>Cytophagia</taxon>
        <taxon>Cytophagales</taxon>
        <taxon>Cytophagaceae</taxon>
        <taxon>Spirosoma</taxon>
    </lineage>
</organism>
<name>A0A7G5GPT3_9BACT</name>
<evidence type="ECO:0000313" key="12">
    <source>
        <dbReference type="Proteomes" id="UP000515369"/>
    </source>
</evidence>
<protein>
    <submittedName>
        <fullName evidence="11">Uncharacterized protein</fullName>
    </submittedName>
</protein>
<evidence type="ECO:0000259" key="10">
    <source>
        <dbReference type="Pfam" id="PF20009"/>
    </source>
</evidence>
<evidence type="ECO:0000256" key="4">
    <source>
        <dbReference type="ARBA" id="ARBA00022729"/>
    </source>
</evidence>
<evidence type="ECO:0000256" key="1">
    <source>
        <dbReference type="ARBA" id="ARBA00008721"/>
    </source>
</evidence>
<keyword evidence="5" id="KW-0378">Hydrolase</keyword>
<dbReference type="Gene3D" id="2.60.40.10">
    <property type="entry name" value="Immunoglobulins"/>
    <property type="match status" value="1"/>
</dbReference>
<evidence type="ECO:0000256" key="6">
    <source>
        <dbReference type="ARBA" id="ARBA00022833"/>
    </source>
</evidence>
<evidence type="ECO:0000256" key="8">
    <source>
        <dbReference type="ARBA" id="ARBA00023157"/>
    </source>
</evidence>
<evidence type="ECO:0000256" key="5">
    <source>
        <dbReference type="ARBA" id="ARBA00022801"/>
    </source>
</evidence>
<dbReference type="GO" id="GO:0008237">
    <property type="term" value="F:metallopeptidase activity"/>
    <property type="evidence" value="ECO:0007669"/>
    <property type="project" value="UniProtKB-KW"/>
</dbReference>
<keyword evidence="2" id="KW-0645">Protease</keyword>
<dbReference type="SUPFAM" id="SSF55486">
    <property type="entry name" value="Metalloproteases ('zincins'), catalytic domain"/>
    <property type="match status" value="1"/>
</dbReference>
<keyword evidence="4" id="KW-0732">Signal</keyword>
<feature type="domain" description="GEVED" evidence="10">
    <location>
        <begin position="483"/>
        <end position="560"/>
    </location>
</feature>
<keyword evidence="6" id="KW-0862">Zinc</keyword>
<dbReference type="RefSeq" id="WP_182457988.1">
    <property type="nucleotide sequence ID" value="NZ_CP059732.1"/>
</dbReference>
<evidence type="ECO:0000256" key="2">
    <source>
        <dbReference type="ARBA" id="ARBA00022670"/>
    </source>
</evidence>
<accession>A0A7G5GPT3</accession>
<dbReference type="PANTHER" id="PTHR47466:SF1">
    <property type="entry name" value="METALLOPROTEASE MEP1 (AFU_ORTHOLOGUE AFUA_1G07730)-RELATED"/>
    <property type="match status" value="1"/>
</dbReference>
<dbReference type="InterPro" id="IPR018247">
    <property type="entry name" value="EF_Hand_1_Ca_BS"/>
</dbReference>
<dbReference type="InterPro" id="IPR024079">
    <property type="entry name" value="MetalloPept_cat_dom_sf"/>
</dbReference>
<keyword evidence="7" id="KW-0482">Metalloprotease</keyword>
<comment type="similarity">
    <text evidence="1">Belongs to the peptidase M43B family.</text>
</comment>
<dbReference type="AlphaFoldDB" id="A0A7G5GPT3"/>
<keyword evidence="12" id="KW-1185">Reference proteome</keyword>
<dbReference type="PANTHER" id="PTHR47466">
    <property type="match status" value="1"/>
</dbReference>
<gene>
    <name evidence="11" type="ORF">H3H32_23225</name>
</gene>
<sequence length="927" mass="98969">MSRVTQTLGILLLIQLLLLAGQSRAQAICGIPQLTDDQLIWQEKLLAHKHSLPAGRRAAQLQYIPIRFHVVRQNDGTGGADIASLNQALVLINQLYQPINIAFYLCGKLPHYINNTALFDYDNTEESLLSNANDVSNAINVYLVNTLTYAGSEVTGYAYYPNAQATTNRVFLKASQLTDYTLAHELGHYFNLYHTFQNNQSSTIANRELVIRPGDALQGRPFGPNCTTAGDFVCDTPADPYGLTGATLSGCSYTGTSKDANGDLFNPLIANIMSYYFSCGMSKSFTAGQYARMTDGLSLRLDPGNAYALNCVDSSVLTPTGLSASIQGGETGVQLQFSYSGTNAAGFLIERSLDPTANFTVIGSLPSGSFSYTDGTVLSNTTYYYRVKASNATTQYSAVASVKTGQFYCVPTYTWPIANFFPRIDDFILTGSQSTLRSVATGIGVDGYSDFSDVQHKVQAGHVYSFTASAITGNVGSYIKQHLTIWLDSNQDGTFSDTEKLFQSSASQYLTPSLTGTLTIPASFSAGQTRLRLRSQYYADGLVESPCDPYNYGEAEDYTLVIDNPTPPSCFSLSALAIPATCAGKQDGIVSLLLVGGTAPFSYSLGNQISTTGTFAGLLAGSYTATVANAGCSQSLVVTVGQPAAFTTSISSSATSVCSGQSLTLVASAGSQYRWNTGQTGASLVVAASGAYSVTVTSVVGCTSVASTSVLVTNCVLLYRAKVLLEGFTNATTGLMHSLLISNNLLPKQQPYSSAPWSYTGSEQVTTFPSNVTDWVLVVARNAAGEVLFQTAAFVRNDGTLIRSDGTEGVVFSTSSEPMYASIHHRNHLAILSGRPMTDNQLVDFTTDATAVKGTSQLKSVGSKLVMYSGDYDANDVINSADYNKWKVNASIVGHYLSIDADGNGIINNQDFNRWVLNRSKIGTPGL</sequence>
<dbReference type="PROSITE" id="PS00018">
    <property type="entry name" value="EF_HAND_1"/>
    <property type="match status" value="1"/>
</dbReference>
<proteinExistence type="inferred from homology"/>
<dbReference type="InterPro" id="IPR045474">
    <property type="entry name" value="GEVED"/>
</dbReference>
<dbReference type="EMBL" id="CP059732">
    <property type="protein sequence ID" value="QMW00875.1"/>
    <property type="molecule type" value="Genomic_DNA"/>
</dbReference>
<dbReference type="Pfam" id="PF20009">
    <property type="entry name" value="GEVED"/>
    <property type="match status" value="1"/>
</dbReference>
<dbReference type="InterPro" id="IPR008754">
    <property type="entry name" value="Peptidase_M43"/>
</dbReference>
<dbReference type="GO" id="GO:0046872">
    <property type="term" value="F:metal ion binding"/>
    <property type="evidence" value="ECO:0007669"/>
    <property type="project" value="UniProtKB-KW"/>
</dbReference>
<dbReference type="Proteomes" id="UP000515369">
    <property type="component" value="Chromosome"/>
</dbReference>
<dbReference type="Pfam" id="PF05572">
    <property type="entry name" value="Peptidase_M43"/>
    <property type="match status" value="1"/>
</dbReference>
<dbReference type="Gene3D" id="3.40.390.10">
    <property type="entry name" value="Collagenase (Catalytic Domain)"/>
    <property type="match status" value="1"/>
</dbReference>
<evidence type="ECO:0000256" key="3">
    <source>
        <dbReference type="ARBA" id="ARBA00022723"/>
    </source>
</evidence>
<evidence type="ECO:0000259" key="9">
    <source>
        <dbReference type="Pfam" id="PF05572"/>
    </source>
</evidence>
<dbReference type="KEGG" id="sfol:H3H32_23225"/>
<reference evidence="11 12" key="1">
    <citation type="submission" date="2020-07" db="EMBL/GenBank/DDBJ databases">
        <title>Spirosoma foliorum sp. nov., isolated from the leaves on the Nejang mountain Korea, Republic of.</title>
        <authorList>
            <person name="Ho H."/>
            <person name="Lee Y.-J."/>
            <person name="Nurcahyanto D.-A."/>
            <person name="Kim S.-G."/>
        </authorList>
    </citation>
    <scope>NUCLEOTIDE SEQUENCE [LARGE SCALE GENOMIC DNA]</scope>
    <source>
        <strain evidence="11 12">PL0136</strain>
    </source>
</reference>
<evidence type="ECO:0000313" key="11">
    <source>
        <dbReference type="EMBL" id="QMW00875.1"/>
    </source>
</evidence>
<dbReference type="InterPro" id="IPR013783">
    <property type="entry name" value="Ig-like_fold"/>
</dbReference>